<dbReference type="KEGG" id="cnt:JT31_21000"/>
<sequence length="78" mass="8996">MEKQHSIIFLIKNKTIALVVLFLMKITRVLRVRALAWFAGGKINYRHTKALLNLASAIHRFSIRLLRFVTPPALKRGN</sequence>
<accession>A0A089Q3X6</accession>
<evidence type="ECO:0000313" key="2">
    <source>
        <dbReference type="Proteomes" id="UP000029481"/>
    </source>
</evidence>
<name>A0A089Q3X6_9ENTR</name>
<reference evidence="1 2" key="1">
    <citation type="submission" date="2014-09" db="EMBL/GenBank/DDBJ databases">
        <title>Cedecea neteri SSMD04 Genome Sequencing.</title>
        <authorList>
            <person name="Tan J.-Y."/>
        </authorList>
    </citation>
    <scope>NUCLEOTIDE SEQUENCE [LARGE SCALE GENOMIC DNA]</scope>
    <source>
        <strain evidence="1 2">SSMD04</strain>
    </source>
</reference>
<keyword evidence="2" id="KW-1185">Reference proteome</keyword>
<dbReference type="OrthoDB" id="6627862at2"/>
<proteinExistence type="predicted"/>
<dbReference type="Proteomes" id="UP000029481">
    <property type="component" value="Chromosome"/>
</dbReference>
<gene>
    <name evidence="1" type="ORF">JT31_21000</name>
</gene>
<protein>
    <submittedName>
        <fullName evidence="1">Uncharacterized protein</fullName>
    </submittedName>
</protein>
<dbReference type="AlphaFoldDB" id="A0A089Q3X6"/>
<dbReference type="RefSeq" id="WP_038481560.1">
    <property type="nucleotide sequence ID" value="NZ_CP009451.1"/>
</dbReference>
<dbReference type="EMBL" id="CP009451">
    <property type="protein sequence ID" value="AIR07008.1"/>
    <property type="molecule type" value="Genomic_DNA"/>
</dbReference>
<organism evidence="1 2">
    <name type="scientific">Cedecea neteri</name>
    <dbReference type="NCBI Taxonomy" id="158822"/>
    <lineage>
        <taxon>Bacteria</taxon>
        <taxon>Pseudomonadati</taxon>
        <taxon>Pseudomonadota</taxon>
        <taxon>Gammaproteobacteria</taxon>
        <taxon>Enterobacterales</taxon>
        <taxon>Enterobacteriaceae</taxon>
        <taxon>Cedecea</taxon>
    </lineage>
</organism>
<evidence type="ECO:0000313" key="1">
    <source>
        <dbReference type="EMBL" id="AIR07008.1"/>
    </source>
</evidence>